<feature type="domain" description="Peptidase M48" evidence="7">
    <location>
        <begin position="62"/>
        <end position="252"/>
    </location>
</feature>
<evidence type="ECO:0000256" key="4">
    <source>
        <dbReference type="ARBA" id="ARBA00022833"/>
    </source>
</evidence>
<evidence type="ECO:0000256" key="1">
    <source>
        <dbReference type="ARBA" id="ARBA00022670"/>
    </source>
</evidence>
<dbReference type="Pfam" id="PF01435">
    <property type="entry name" value="Peptidase_M48"/>
    <property type="match status" value="1"/>
</dbReference>
<dbReference type="Gene3D" id="3.30.2010.10">
    <property type="entry name" value="Metalloproteases ('zincins'), catalytic domain"/>
    <property type="match status" value="1"/>
</dbReference>
<comment type="caution">
    <text evidence="8">The sequence shown here is derived from an EMBL/GenBank/DDBJ whole genome shotgun (WGS) entry which is preliminary data.</text>
</comment>
<dbReference type="AlphaFoldDB" id="A0A2M9YD50"/>
<keyword evidence="9" id="KW-1185">Reference proteome</keyword>
<comment type="cofactor">
    <cofactor evidence="6">
        <name>Zn(2+)</name>
        <dbReference type="ChEBI" id="CHEBI:29105"/>
    </cofactor>
    <text evidence="6">Binds 1 zinc ion per subunit.</text>
</comment>
<comment type="similarity">
    <text evidence="6">Belongs to the peptidase M48 family.</text>
</comment>
<keyword evidence="5 6" id="KW-0482">Metalloprotease</keyword>
<evidence type="ECO:0000313" key="8">
    <source>
        <dbReference type="EMBL" id="PJZ49449.1"/>
    </source>
</evidence>
<keyword evidence="3 6" id="KW-0378">Hydrolase</keyword>
<keyword evidence="2" id="KW-0479">Metal-binding</keyword>
<protein>
    <submittedName>
        <fullName evidence="8">Peptidase M48</fullName>
    </submittedName>
</protein>
<dbReference type="OrthoDB" id="9810445at2"/>
<dbReference type="InterPro" id="IPR001915">
    <property type="entry name" value="Peptidase_M48"/>
</dbReference>
<dbReference type="PANTHER" id="PTHR22726:SF1">
    <property type="entry name" value="METALLOENDOPEPTIDASE OMA1, MITOCHONDRIAL"/>
    <property type="match status" value="1"/>
</dbReference>
<dbReference type="EMBL" id="NPDR01000003">
    <property type="protein sequence ID" value="PJZ49449.1"/>
    <property type="molecule type" value="Genomic_DNA"/>
</dbReference>
<dbReference type="InterPro" id="IPR051156">
    <property type="entry name" value="Mito/Outer_Membr_Metalloprot"/>
</dbReference>
<proteinExistence type="inferred from homology"/>
<dbReference type="GO" id="GO:0004222">
    <property type="term" value="F:metalloendopeptidase activity"/>
    <property type="evidence" value="ECO:0007669"/>
    <property type="project" value="InterPro"/>
</dbReference>
<keyword evidence="4 6" id="KW-0862">Zinc</keyword>
<name>A0A2M9YD50_9LEPT</name>
<dbReference type="GO" id="GO:0016020">
    <property type="term" value="C:membrane"/>
    <property type="evidence" value="ECO:0007669"/>
    <property type="project" value="TreeGrafter"/>
</dbReference>
<dbReference type="GO" id="GO:0046872">
    <property type="term" value="F:metal ion binding"/>
    <property type="evidence" value="ECO:0007669"/>
    <property type="project" value="UniProtKB-KW"/>
</dbReference>
<dbReference type="PANTHER" id="PTHR22726">
    <property type="entry name" value="METALLOENDOPEPTIDASE OMA1"/>
    <property type="match status" value="1"/>
</dbReference>
<evidence type="ECO:0000256" key="5">
    <source>
        <dbReference type="ARBA" id="ARBA00023049"/>
    </source>
</evidence>
<dbReference type="Proteomes" id="UP000231926">
    <property type="component" value="Unassembled WGS sequence"/>
</dbReference>
<dbReference type="GO" id="GO:0051603">
    <property type="term" value="P:proteolysis involved in protein catabolic process"/>
    <property type="evidence" value="ECO:0007669"/>
    <property type="project" value="TreeGrafter"/>
</dbReference>
<accession>A0A2M9YD50</accession>
<gene>
    <name evidence="8" type="ORF">CH362_08970</name>
</gene>
<evidence type="ECO:0000313" key="9">
    <source>
        <dbReference type="Proteomes" id="UP000231926"/>
    </source>
</evidence>
<evidence type="ECO:0000256" key="6">
    <source>
        <dbReference type="RuleBase" id="RU003983"/>
    </source>
</evidence>
<organism evidence="8 9">
    <name type="scientific">Leptospira saintgironsiae</name>
    <dbReference type="NCBI Taxonomy" id="2023183"/>
    <lineage>
        <taxon>Bacteria</taxon>
        <taxon>Pseudomonadati</taxon>
        <taxon>Spirochaetota</taxon>
        <taxon>Spirochaetia</taxon>
        <taxon>Leptospirales</taxon>
        <taxon>Leptospiraceae</taxon>
        <taxon>Leptospira</taxon>
    </lineage>
</organism>
<dbReference type="PROSITE" id="PS51257">
    <property type="entry name" value="PROKAR_LIPOPROTEIN"/>
    <property type="match status" value="1"/>
</dbReference>
<sequence>MNKTSVRKYFLVLFLLFSLQGCGWMVDLVFPLDVDRFLGEQFYKAAVTGEGHGKIYKDKSLEKYLQSVVDRILKSKSIQYKEEFKYKVTIIDDDKVINAICAPGGYIFVYTGLLHFVKNEATLAGILSHEIAHAERRHSTKQLSTNLTLYFALYFVLSYVLGPDLAQHAADIAGLSTNLLGLANSRSMEEEADEYGFDYMRSTPYYPGAIADFFKDIQKEKKVNPELKGADIPLEKYLSTHPLDEDRISANEKRLKDAKIGAPNIKSYFKERYRNNIEKSLGTKEAD</sequence>
<reference evidence="8 9" key="1">
    <citation type="submission" date="2017-07" db="EMBL/GenBank/DDBJ databases">
        <title>Leptospira spp. isolated from tropical soils.</title>
        <authorList>
            <person name="Thibeaux R."/>
            <person name="Iraola G."/>
            <person name="Ferres I."/>
            <person name="Bierque E."/>
            <person name="Girault D."/>
            <person name="Soupe-Gilbert M.-E."/>
            <person name="Picardeau M."/>
            <person name="Goarant C."/>
        </authorList>
    </citation>
    <scope>NUCLEOTIDE SEQUENCE [LARGE SCALE GENOMIC DNA]</scope>
    <source>
        <strain evidence="8 9">FH4-C-A2</strain>
    </source>
</reference>
<evidence type="ECO:0000256" key="3">
    <source>
        <dbReference type="ARBA" id="ARBA00022801"/>
    </source>
</evidence>
<evidence type="ECO:0000256" key="2">
    <source>
        <dbReference type="ARBA" id="ARBA00022723"/>
    </source>
</evidence>
<keyword evidence="1 6" id="KW-0645">Protease</keyword>
<evidence type="ECO:0000259" key="7">
    <source>
        <dbReference type="Pfam" id="PF01435"/>
    </source>
</evidence>
<dbReference type="RefSeq" id="WP_100710016.1">
    <property type="nucleotide sequence ID" value="NZ_NPDR01000003.1"/>
</dbReference>